<accession>A0A518ACT2</accession>
<name>A0A518ACT2_9PLAN</name>
<proteinExistence type="predicted"/>
<accession>A0A517QCV9</accession>
<protein>
    <submittedName>
        <fullName evidence="1">Uncharacterized protein</fullName>
    </submittedName>
</protein>
<keyword evidence="2" id="KW-1185">Reference proteome</keyword>
<reference evidence="1 2" key="1">
    <citation type="submission" date="2019-03" db="EMBL/GenBank/DDBJ databases">
        <title>Deep-cultivation of Planctomycetes and their phenomic and genomic characterization uncovers novel biology.</title>
        <authorList>
            <person name="Wiegand S."/>
            <person name="Jogler M."/>
            <person name="Boedeker C."/>
            <person name="Pinto D."/>
            <person name="Vollmers J."/>
            <person name="Rivas-Marin E."/>
            <person name="Kohn T."/>
            <person name="Peeters S.H."/>
            <person name="Heuer A."/>
            <person name="Rast P."/>
            <person name="Oberbeckmann S."/>
            <person name="Bunk B."/>
            <person name="Jeske O."/>
            <person name="Meyerdierks A."/>
            <person name="Storesund J.E."/>
            <person name="Kallscheuer N."/>
            <person name="Luecker S."/>
            <person name="Lage O.M."/>
            <person name="Pohl T."/>
            <person name="Merkel B.J."/>
            <person name="Hornburger P."/>
            <person name="Mueller R.-W."/>
            <person name="Bruemmer F."/>
            <person name="Labrenz M."/>
            <person name="Spormann A.M."/>
            <person name="Op den Camp H."/>
            <person name="Overmann J."/>
            <person name="Amann R."/>
            <person name="Jetten M.S.M."/>
            <person name="Mascher T."/>
            <person name="Medema M.H."/>
            <person name="Devos D.P."/>
            <person name="Kaster A.-K."/>
            <person name="Ovreas L."/>
            <person name="Rohde M."/>
            <person name="Galperin M.Y."/>
            <person name="Jogler C."/>
        </authorList>
    </citation>
    <scope>NUCLEOTIDE SEQUENCE [LARGE SCALE GENOMIC DNA]</scope>
    <source>
        <strain evidence="1 2">Enr10</strain>
    </source>
</reference>
<dbReference type="Pfam" id="PF19588">
    <property type="entry name" value="SxtJ"/>
    <property type="match status" value="1"/>
</dbReference>
<sequence>MKTNGMALIEINWNPKLSELRTFAIALACLCSLAGFFCLQREASVLLTGTLLGVSLASCTFAWLAPQVMRPVYLVWMILFYPLRWLISCLLIAVVYYLVITPVGILLRLCGYDFVGKRFDSRATSYWQPKPQVRKPEDYFRQF</sequence>
<gene>
    <name evidence="1" type="ORF">Enr10x_48110</name>
</gene>
<dbReference type="EMBL" id="CP037421">
    <property type="protein sequence ID" value="QDT29457.1"/>
    <property type="molecule type" value="Genomic_DNA"/>
</dbReference>
<dbReference type="InterPro" id="IPR045781">
    <property type="entry name" value="SxtJ"/>
</dbReference>
<organism evidence="1 2">
    <name type="scientific">Gimesia panareensis</name>
    <dbReference type="NCBI Taxonomy" id="2527978"/>
    <lineage>
        <taxon>Bacteria</taxon>
        <taxon>Pseudomonadati</taxon>
        <taxon>Planctomycetota</taxon>
        <taxon>Planctomycetia</taxon>
        <taxon>Planctomycetales</taxon>
        <taxon>Planctomycetaceae</taxon>
        <taxon>Gimesia</taxon>
    </lineage>
</organism>
<evidence type="ECO:0000313" key="2">
    <source>
        <dbReference type="Proteomes" id="UP000315647"/>
    </source>
</evidence>
<evidence type="ECO:0000313" key="1">
    <source>
        <dbReference type="EMBL" id="QDT29457.1"/>
    </source>
</evidence>
<dbReference type="AlphaFoldDB" id="A0A518ACT2"/>
<dbReference type="Proteomes" id="UP000315647">
    <property type="component" value="Chromosome"/>
</dbReference>